<dbReference type="EMBL" id="HACA01006518">
    <property type="protein sequence ID" value="CDW23879.1"/>
    <property type="molecule type" value="Transcribed_RNA"/>
</dbReference>
<keyword evidence="2" id="KW-0808">Transferase</keyword>
<protein>
    <submittedName>
        <fullName evidence="2">Histonelysine Nmethyltransferase SETMARlike [Bombyx mori]</fullName>
    </submittedName>
</protein>
<reference evidence="2" key="1">
    <citation type="submission" date="2014-05" db="EMBL/GenBank/DDBJ databases">
        <authorList>
            <person name="Chronopoulou M."/>
        </authorList>
    </citation>
    <scope>NUCLEOTIDE SEQUENCE</scope>
    <source>
        <tissue evidence="2">Whole organism</tissue>
    </source>
</reference>
<accession>A0A0K2TCW2</accession>
<sequence length="95" mass="10844">MTKGDPEELKKTAQANPHESMRAHESDFGISHQTVQRANKKVGEKIRVKVVRQLLTPELKETNLLRCKTLLNESFELFFDTFGSPKPSFKQISCV</sequence>
<dbReference type="GO" id="GO:0032259">
    <property type="term" value="P:methylation"/>
    <property type="evidence" value="ECO:0007669"/>
    <property type="project" value="UniProtKB-KW"/>
</dbReference>
<evidence type="ECO:0000313" key="2">
    <source>
        <dbReference type="EMBL" id="CDW23879.1"/>
    </source>
</evidence>
<dbReference type="GO" id="GO:0008168">
    <property type="term" value="F:methyltransferase activity"/>
    <property type="evidence" value="ECO:0007669"/>
    <property type="project" value="UniProtKB-KW"/>
</dbReference>
<organism evidence="2">
    <name type="scientific">Lepeophtheirus salmonis</name>
    <name type="common">Salmon louse</name>
    <name type="synonym">Caligus salmonis</name>
    <dbReference type="NCBI Taxonomy" id="72036"/>
    <lineage>
        <taxon>Eukaryota</taxon>
        <taxon>Metazoa</taxon>
        <taxon>Ecdysozoa</taxon>
        <taxon>Arthropoda</taxon>
        <taxon>Crustacea</taxon>
        <taxon>Multicrustacea</taxon>
        <taxon>Hexanauplia</taxon>
        <taxon>Copepoda</taxon>
        <taxon>Siphonostomatoida</taxon>
        <taxon>Caligidae</taxon>
        <taxon>Lepeophtheirus</taxon>
    </lineage>
</organism>
<feature type="compositionally biased region" description="Basic and acidic residues" evidence="1">
    <location>
        <begin position="1"/>
        <end position="11"/>
    </location>
</feature>
<dbReference type="AlphaFoldDB" id="A0A0K2TCW2"/>
<keyword evidence="2" id="KW-0489">Methyltransferase</keyword>
<name>A0A0K2TCW2_LEPSM</name>
<evidence type="ECO:0000256" key="1">
    <source>
        <dbReference type="SAM" id="MobiDB-lite"/>
    </source>
</evidence>
<feature type="region of interest" description="Disordered" evidence="1">
    <location>
        <begin position="1"/>
        <end position="34"/>
    </location>
</feature>
<proteinExistence type="predicted"/>